<gene>
    <name evidence="2" type="ORF">NCTC11190_02055</name>
</gene>
<reference evidence="2 3" key="1">
    <citation type="submission" date="2018-06" db="EMBL/GenBank/DDBJ databases">
        <authorList>
            <consortium name="Pathogen Informatics"/>
            <person name="Doyle S."/>
        </authorList>
    </citation>
    <scope>NUCLEOTIDE SEQUENCE [LARGE SCALE GENOMIC DNA]</scope>
    <source>
        <strain evidence="2 3">NCTC11190</strain>
    </source>
</reference>
<dbReference type="EMBL" id="UGVL01000001">
    <property type="protein sequence ID" value="SUE34821.1"/>
    <property type="molecule type" value="Genomic_DNA"/>
</dbReference>
<dbReference type="OrthoDB" id="1092380at2"/>
<dbReference type="Pfam" id="PF16115">
    <property type="entry name" value="DUF4831"/>
    <property type="match status" value="2"/>
</dbReference>
<sequence length="356" mass="37936">MEKTTFYRTLCTVGLTAAAAVCGGNASAQVSAYPQGTGSGTVAGYTLPRTVVNVTLVVEREVILRGPYAKFASQYLGISGAAMSDKQNYRIIDASLGYCEEPDPTQTYHLDQPVDAQSKVFHWLSATPPRKPLLADAEYRDAAIGNHNPFTDVSLDPLYGTTVERSALADSAGFGMLPVNRVSTVEKSTEQMASDAANAIFTLRKRRFDLVTGEMGENVFGAGLGAALKEMDRLESEYLALFVGKRYTQRIARTFSVLPPAKGTGIVCRFSPTKGVVPESDLSGRPIVIEMTAEAGASTGGASGALAGTSKKGVVSVRYRVPAVQTVRLVDGNDELARERIPVFQLGGTTYAPVVF</sequence>
<evidence type="ECO:0008006" key="4">
    <source>
        <dbReference type="Google" id="ProtNLM"/>
    </source>
</evidence>
<feature type="chain" id="PRO_5016764698" description="DUF4831 domain-containing protein" evidence="1">
    <location>
        <begin position="29"/>
        <end position="356"/>
    </location>
</feature>
<dbReference type="Proteomes" id="UP000255233">
    <property type="component" value="Unassembled WGS sequence"/>
</dbReference>
<name>A0A379MT31_9BACT</name>
<dbReference type="RefSeq" id="WP_051214468.1">
    <property type="nucleotide sequence ID" value="NZ_UGVL01000001.1"/>
</dbReference>
<protein>
    <recommendedName>
        <fullName evidence="4">DUF4831 domain-containing protein</fullName>
    </recommendedName>
</protein>
<dbReference type="STRING" id="880526.GCA_000427365_01763"/>
<accession>A0A379MT31</accession>
<dbReference type="InterPro" id="IPR032265">
    <property type="entry name" value="DUF4831"/>
</dbReference>
<organism evidence="2 3">
    <name type="scientific">Rikenella microfusus</name>
    <dbReference type="NCBI Taxonomy" id="28139"/>
    <lineage>
        <taxon>Bacteria</taxon>
        <taxon>Pseudomonadati</taxon>
        <taxon>Bacteroidota</taxon>
        <taxon>Bacteroidia</taxon>
        <taxon>Bacteroidales</taxon>
        <taxon>Rikenellaceae</taxon>
        <taxon>Rikenella</taxon>
    </lineage>
</organism>
<evidence type="ECO:0000256" key="1">
    <source>
        <dbReference type="SAM" id="SignalP"/>
    </source>
</evidence>
<evidence type="ECO:0000313" key="3">
    <source>
        <dbReference type="Proteomes" id="UP000255233"/>
    </source>
</evidence>
<dbReference type="AlphaFoldDB" id="A0A379MT31"/>
<keyword evidence="3" id="KW-1185">Reference proteome</keyword>
<proteinExistence type="predicted"/>
<feature type="signal peptide" evidence="1">
    <location>
        <begin position="1"/>
        <end position="28"/>
    </location>
</feature>
<evidence type="ECO:0000313" key="2">
    <source>
        <dbReference type="EMBL" id="SUE34821.1"/>
    </source>
</evidence>
<keyword evidence="1" id="KW-0732">Signal</keyword>